<evidence type="ECO:0000256" key="1">
    <source>
        <dbReference type="SAM" id="Phobius"/>
    </source>
</evidence>
<evidence type="ECO:0000313" key="2">
    <source>
        <dbReference type="EMBL" id="SDZ31114.1"/>
    </source>
</evidence>
<dbReference type="Proteomes" id="UP000199529">
    <property type="component" value="Unassembled WGS sequence"/>
</dbReference>
<dbReference type="AlphaFoldDB" id="A0A1H3RZJ6"/>
<dbReference type="STRING" id="418495.SAMN05216215_105916"/>
<keyword evidence="1" id="KW-1133">Transmembrane helix</keyword>
<feature type="transmembrane region" description="Helical" evidence="1">
    <location>
        <begin position="38"/>
        <end position="58"/>
    </location>
</feature>
<dbReference type="OrthoDB" id="3539663at2"/>
<feature type="transmembrane region" description="Helical" evidence="1">
    <location>
        <begin position="150"/>
        <end position="177"/>
    </location>
</feature>
<keyword evidence="1" id="KW-0812">Transmembrane</keyword>
<accession>A0A1H3RZJ6</accession>
<name>A0A1H3RZJ6_9PSEU</name>
<feature type="transmembrane region" description="Helical" evidence="1">
    <location>
        <begin position="116"/>
        <end position="138"/>
    </location>
</feature>
<keyword evidence="3" id="KW-1185">Reference proteome</keyword>
<feature type="transmembrane region" description="Helical" evidence="1">
    <location>
        <begin position="70"/>
        <end position="96"/>
    </location>
</feature>
<reference evidence="3" key="1">
    <citation type="submission" date="2016-10" db="EMBL/GenBank/DDBJ databases">
        <authorList>
            <person name="Varghese N."/>
            <person name="Submissions S."/>
        </authorList>
    </citation>
    <scope>NUCLEOTIDE SEQUENCE [LARGE SCALE GENOMIC DNA]</scope>
    <source>
        <strain evidence="3">CGMCC 4.3530</strain>
    </source>
</reference>
<organism evidence="2 3">
    <name type="scientific">Saccharopolyspora shandongensis</name>
    <dbReference type="NCBI Taxonomy" id="418495"/>
    <lineage>
        <taxon>Bacteria</taxon>
        <taxon>Bacillati</taxon>
        <taxon>Actinomycetota</taxon>
        <taxon>Actinomycetes</taxon>
        <taxon>Pseudonocardiales</taxon>
        <taxon>Pseudonocardiaceae</taxon>
        <taxon>Saccharopolyspora</taxon>
    </lineage>
</organism>
<dbReference type="EMBL" id="FNOK01000059">
    <property type="protein sequence ID" value="SDZ31114.1"/>
    <property type="molecule type" value="Genomic_DNA"/>
</dbReference>
<evidence type="ECO:0000313" key="3">
    <source>
        <dbReference type="Proteomes" id="UP000199529"/>
    </source>
</evidence>
<keyword evidence="1" id="KW-0472">Membrane</keyword>
<protein>
    <submittedName>
        <fullName evidence="2">Uncharacterized protein</fullName>
    </submittedName>
</protein>
<gene>
    <name evidence="2" type="ORF">SAMN05216215_105916</name>
</gene>
<proteinExistence type="predicted"/>
<sequence>MKFSRACLIAAPLCFAGYGVVRLVGRMDGQYGPGLDWQIAHLVNLVGLALFVPAVLGLRRQLPGRGRTFWTVVTFVGVGTSVVQFVIDVVAGLLASDKAGMSAISAQVSAIPGARIVFYVVGPPLLYVGLLALTIMLARAKAVAWWCPALILVGSVLLVVSLDLIPIGALCVLAALIPLARGQLDTRRRETAPART</sequence>
<dbReference type="RefSeq" id="WP_143061249.1">
    <property type="nucleotide sequence ID" value="NZ_FNOK01000059.1"/>
</dbReference>